<evidence type="ECO:0000313" key="1">
    <source>
        <dbReference type="EMBL" id="KQH80016.1"/>
    </source>
</evidence>
<proteinExistence type="predicted"/>
<organism evidence="1 2">
    <name type="scientific">Mycobacterium gordonae</name>
    <dbReference type="NCBI Taxonomy" id="1778"/>
    <lineage>
        <taxon>Bacteria</taxon>
        <taxon>Bacillati</taxon>
        <taxon>Actinomycetota</taxon>
        <taxon>Actinomycetes</taxon>
        <taxon>Mycobacteriales</taxon>
        <taxon>Mycobacteriaceae</taxon>
        <taxon>Mycobacterium</taxon>
    </lineage>
</organism>
<comment type="caution">
    <text evidence="1">The sequence shown here is derived from an EMBL/GenBank/DDBJ whole genome shotgun (WGS) entry which is preliminary data.</text>
</comment>
<reference evidence="1 2" key="1">
    <citation type="submission" date="2015-10" db="EMBL/GenBank/DDBJ databases">
        <title>Mycobacterium gordonae draft genome assembly.</title>
        <authorList>
            <person name="Ustinova V."/>
            <person name="Smirnova T."/>
            <person name="Blagodatskikh K."/>
            <person name="Varlamov D."/>
            <person name="Larionova E."/>
            <person name="Chernousova L."/>
        </authorList>
    </citation>
    <scope>NUCLEOTIDE SEQUENCE [LARGE SCALE GENOMIC DNA]</scope>
    <source>
        <strain evidence="1 2">CTRI 14-8773</strain>
    </source>
</reference>
<gene>
    <name evidence="1" type="ORF">AO501_12555</name>
</gene>
<dbReference type="EMBL" id="LKTM01000050">
    <property type="protein sequence ID" value="KQH80016.1"/>
    <property type="molecule type" value="Genomic_DNA"/>
</dbReference>
<name>A0A0Q2UGX2_MYCGO</name>
<protein>
    <submittedName>
        <fullName evidence="1">Uncharacterized protein</fullName>
    </submittedName>
</protein>
<dbReference type="Proteomes" id="UP000051677">
    <property type="component" value="Unassembled WGS sequence"/>
</dbReference>
<accession>A0A0Q2UGX2</accession>
<evidence type="ECO:0000313" key="2">
    <source>
        <dbReference type="Proteomes" id="UP000051677"/>
    </source>
</evidence>
<dbReference type="AlphaFoldDB" id="A0A0Q2UGX2"/>
<sequence>MLMTIPASAEIDDFEREHLRRIDDLRAALLTQLATASDTLQRAAATLARLRDNDIYDVEFADGRDGDDIAAFLGDSIRFVRASYALVHTVIDKETP</sequence>